<keyword evidence="5 7" id="KW-0472">Membrane</keyword>
<keyword evidence="4 7" id="KW-1133">Transmembrane helix</keyword>
<dbReference type="SUPFAM" id="SSF82866">
    <property type="entry name" value="Multidrug efflux transporter AcrB transmembrane domain"/>
    <property type="match status" value="2"/>
</dbReference>
<evidence type="ECO:0000313" key="10">
    <source>
        <dbReference type="Proteomes" id="UP001235939"/>
    </source>
</evidence>
<protein>
    <submittedName>
        <fullName evidence="9">Daf-6</fullName>
    </submittedName>
</protein>
<keyword evidence="6" id="KW-0325">Glycoprotein</keyword>
<dbReference type="Pfam" id="PF02460">
    <property type="entry name" value="Patched"/>
    <property type="match status" value="1"/>
</dbReference>
<organism evidence="9 10">
    <name type="scientific">Cordylochernes scorpioides</name>
    <dbReference type="NCBI Taxonomy" id="51811"/>
    <lineage>
        <taxon>Eukaryota</taxon>
        <taxon>Metazoa</taxon>
        <taxon>Ecdysozoa</taxon>
        <taxon>Arthropoda</taxon>
        <taxon>Chelicerata</taxon>
        <taxon>Arachnida</taxon>
        <taxon>Pseudoscorpiones</taxon>
        <taxon>Cheliferoidea</taxon>
        <taxon>Chernetidae</taxon>
        <taxon>Cordylochernes</taxon>
    </lineage>
</organism>
<sequence>MILLLGLNNLPFMANLSDHPLKLLVTILCTSEVAALGVDALRIRKEGPAPGFHRRVIAETFLRDDDVPIDDTMTKQNFTPQEEGRKGTKDFDGILGRSIICKERLRCISENLTSAFRSLAFLVARRPWWFIIGPIIFTALASYGCFNIKIDGDTVKLFGPKGSSYYRIRDMIRHNFPPSHQKHYDFGRETKYISGFGRLLIETLDGNSIFRQNIVEEVFRIDRAVRSMVINDLNGKKWDYESLCARYYDACFVNPTINIAKNLDEFHSGDFKIKFPLELSEDKLQFHYYGSALGGVTLDSKGNVINATKAQLLYFVDNVDPEKEALITTWEHSFLKLIDQIPLKYLRIFKFSNPLVTKPWLGVFGCISSLMGAIAGNGICLLAGLSFTPLNFGVPFLLIAIGIDDTFIFLAAWRSTDPKESVEKRLALTYERSAVSVTLTSVTNCASFLACTSMPSLATRIFGIYAVTCCILVYIYQLTFMGGIMALTGRLEAAGYHGMFIWVHAKEKSDSPSLFGKVLCLYKKNKEKITEENHLQNAGVIFFQDYYGKLLAKKSVKALILGLFLLHIAISIYGITQIKIILDFRDALPYNSYANDFVNLEIKEFSKYTIRYQFIIEETVDYSREDVQKEFLNLIEEIQKTSYFASEPILNEFWLTYYLDFINQSKESFILRNYNMSSKNDFLNFLHSKFLHLKPSQRFENDVYFNENHTDILSSRFIIQVTNYSDSECMLGLFKWVNKRLEHFKYKVSFFHPLLIFLESLTGIFYTLFTTISFTILAMMVLTLILIPEILIALSVTLTWNYRLYEFLGLYLNDHTLFGITLFVGLSVDSTAHILYAFMSSKKSNLDDRMRDALGRVGMPIVQGFVSSAAGLVAISFIPSYSYLVLYKTGMMLLIFSLVNSLAVIPVLLSLIGDQQETKNETNFVDNVPSNQSNTENQISQIHINTKL</sequence>
<dbReference type="InterPro" id="IPR051697">
    <property type="entry name" value="Patched_domain-protein"/>
</dbReference>
<evidence type="ECO:0000256" key="4">
    <source>
        <dbReference type="ARBA" id="ARBA00022989"/>
    </source>
</evidence>
<comment type="subcellular location">
    <subcellularLocation>
        <location evidence="1">Membrane</location>
        <topology evidence="1">Multi-pass membrane protein</topology>
    </subcellularLocation>
</comment>
<feature type="transmembrane region" description="Helical" evidence="7">
    <location>
        <begin position="558"/>
        <end position="576"/>
    </location>
</feature>
<reference evidence="9 10" key="1">
    <citation type="submission" date="2022-01" db="EMBL/GenBank/DDBJ databases">
        <title>A chromosomal length assembly of Cordylochernes scorpioides.</title>
        <authorList>
            <person name="Zeh D."/>
            <person name="Zeh J."/>
        </authorList>
    </citation>
    <scope>NUCLEOTIDE SEQUENCE [LARGE SCALE GENOMIC DNA]</scope>
    <source>
        <strain evidence="9">IN4F17</strain>
        <tissue evidence="9">Whole Body</tissue>
    </source>
</reference>
<evidence type="ECO:0000256" key="6">
    <source>
        <dbReference type="ARBA" id="ARBA00023180"/>
    </source>
</evidence>
<accession>A0ABY6KNE9</accession>
<feature type="transmembrane region" description="Helical" evidence="7">
    <location>
        <begin position="776"/>
        <end position="796"/>
    </location>
</feature>
<dbReference type="EMBL" id="CP092868">
    <property type="protein sequence ID" value="UYV69095.1"/>
    <property type="molecule type" value="Genomic_DNA"/>
</dbReference>
<keyword evidence="10" id="KW-1185">Reference proteome</keyword>
<feature type="domain" description="SSD" evidence="8">
    <location>
        <begin position="357"/>
        <end position="487"/>
    </location>
</feature>
<feature type="transmembrane region" description="Helical" evidence="7">
    <location>
        <begin position="128"/>
        <end position="146"/>
    </location>
</feature>
<feature type="transmembrane region" description="Helical" evidence="7">
    <location>
        <begin position="750"/>
        <end position="769"/>
    </location>
</feature>
<comment type="similarity">
    <text evidence="2">Belongs to the patched family.</text>
</comment>
<dbReference type="InterPro" id="IPR003392">
    <property type="entry name" value="PTHD_SSD"/>
</dbReference>
<feature type="transmembrane region" description="Helical" evidence="7">
    <location>
        <begin position="360"/>
        <end position="386"/>
    </location>
</feature>
<evidence type="ECO:0000256" key="7">
    <source>
        <dbReference type="SAM" id="Phobius"/>
    </source>
</evidence>
<keyword evidence="3 7" id="KW-0812">Transmembrane</keyword>
<evidence type="ECO:0000259" key="8">
    <source>
        <dbReference type="PROSITE" id="PS50156"/>
    </source>
</evidence>
<evidence type="ECO:0000256" key="3">
    <source>
        <dbReference type="ARBA" id="ARBA00022692"/>
    </source>
</evidence>
<dbReference type="InterPro" id="IPR000731">
    <property type="entry name" value="SSD"/>
</dbReference>
<feature type="transmembrane region" description="Helical" evidence="7">
    <location>
        <begin position="816"/>
        <end position="836"/>
    </location>
</feature>
<dbReference type="PROSITE" id="PS50156">
    <property type="entry name" value="SSD"/>
    <property type="match status" value="1"/>
</dbReference>
<evidence type="ECO:0000313" key="9">
    <source>
        <dbReference type="EMBL" id="UYV69095.1"/>
    </source>
</evidence>
<feature type="transmembrane region" description="Helical" evidence="7">
    <location>
        <begin position="434"/>
        <end position="458"/>
    </location>
</feature>
<feature type="transmembrane region" description="Helical" evidence="7">
    <location>
        <begin position="392"/>
        <end position="413"/>
    </location>
</feature>
<evidence type="ECO:0000256" key="5">
    <source>
        <dbReference type="ARBA" id="ARBA00023136"/>
    </source>
</evidence>
<evidence type="ECO:0000256" key="1">
    <source>
        <dbReference type="ARBA" id="ARBA00004141"/>
    </source>
</evidence>
<feature type="transmembrane region" description="Helical" evidence="7">
    <location>
        <begin position="464"/>
        <end position="487"/>
    </location>
</feature>
<dbReference type="PANTHER" id="PTHR10796">
    <property type="entry name" value="PATCHED-RELATED"/>
    <property type="match status" value="1"/>
</dbReference>
<feature type="transmembrane region" description="Helical" evidence="7">
    <location>
        <begin position="857"/>
        <end position="878"/>
    </location>
</feature>
<dbReference type="Gene3D" id="1.20.1640.10">
    <property type="entry name" value="Multidrug efflux transporter AcrB transmembrane domain"/>
    <property type="match status" value="2"/>
</dbReference>
<dbReference type="PANTHER" id="PTHR10796:SF92">
    <property type="entry name" value="PATCHED-RELATED, ISOFORM A"/>
    <property type="match status" value="1"/>
</dbReference>
<gene>
    <name evidence="9" type="ORF">LAZ67_6002409</name>
</gene>
<name>A0ABY6KNE9_9ARAC</name>
<evidence type="ECO:0000256" key="2">
    <source>
        <dbReference type="ARBA" id="ARBA00005585"/>
    </source>
</evidence>
<proteinExistence type="inferred from homology"/>
<feature type="transmembrane region" description="Helical" evidence="7">
    <location>
        <begin position="890"/>
        <end position="912"/>
    </location>
</feature>
<dbReference type="Proteomes" id="UP001235939">
    <property type="component" value="Chromosome 06"/>
</dbReference>